<feature type="domain" description="HTH merR-type" evidence="1">
    <location>
        <begin position="7"/>
        <end position="72"/>
    </location>
</feature>
<evidence type="ECO:0000259" key="1">
    <source>
        <dbReference type="Pfam" id="PF13411"/>
    </source>
</evidence>
<dbReference type="RefSeq" id="WP_066159904.1">
    <property type="nucleotide sequence ID" value="NZ_CP020814.1"/>
</dbReference>
<protein>
    <recommendedName>
        <fullName evidence="1">HTH merR-type domain-containing protein</fullName>
    </recommendedName>
</protein>
<name>A0A1X9M9G1_9BACI</name>
<evidence type="ECO:0000313" key="2">
    <source>
        <dbReference type="EMBL" id="ARK30099.1"/>
    </source>
</evidence>
<organism evidence="2 3">
    <name type="scientific">Halalkalibacter krulwichiae</name>
    <dbReference type="NCBI Taxonomy" id="199441"/>
    <lineage>
        <taxon>Bacteria</taxon>
        <taxon>Bacillati</taxon>
        <taxon>Bacillota</taxon>
        <taxon>Bacilli</taxon>
        <taxon>Bacillales</taxon>
        <taxon>Bacillaceae</taxon>
        <taxon>Halalkalibacter</taxon>
    </lineage>
</organism>
<dbReference type="InterPro" id="IPR009061">
    <property type="entry name" value="DNA-bd_dom_put_sf"/>
</dbReference>
<dbReference type="Proteomes" id="UP000193006">
    <property type="component" value="Chromosome"/>
</dbReference>
<dbReference type="SUPFAM" id="SSF46955">
    <property type="entry name" value="Putative DNA-binding domain"/>
    <property type="match status" value="1"/>
</dbReference>
<dbReference type="EMBL" id="CP020814">
    <property type="protein sequence ID" value="ARK30099.1"/>
    <property type="molecule type" value="Genomic_DNA"/>
</dbReference>
<dbReference type="GO" id="GO:0006355">
    <property type="term" value="P:regulation of DNA-templated transcription"/>
    <property type="evidence" value="ECO:0007669"/>
    <property type="project" value="InterPro"/>
</dbReference>
<dbReference type="Gene3D" id="1.10.1660.10">
    <property type="match status" value="1"/>
</dbReference>
<evidence type="ECO:0000313" key="3">
    <source>
        <dbReference type="Proteomes" id="UP000193006"/>
    </source>
</evidence>
<proteinExistence type="predicted"/>
<dbReference type="KEGG" id="bkw:BkAM31D_09660"/>
<dbReference type="GO" id="GO:0003677">
    <property type="term" value="F:DNA binding"/>
    <property type="evidence" value="ECO:0007669"/>
    <property type="project" value="InterPro"/>
</dbReference>
<accession>A0A1X9M9G1</accession>
<dbReference type="InterPro" id="IPR000551">
    <property type="entry name" value="MerR-type_HTH_dom"/>
</dbReference>
<reference evidence="2 3" key="1">
    <citation type="submission" date="2017-04" db="EMBL/GenBank/DDBJ databases">
        <title>Bacillus krulwichiae AM31D Genome sequencing and assembly.</title>
        <authorList>
            <person name="Krulwich T.A."/>
            <person name="Anastor L."/>
            <person name="Ehrlich R."/>
            <person name="Ehrlich G.D."/>
            <person name="Janto B."/>
        </authorList>
    </citation>
    <scope>NUCLEOTIDE SEQUENCE [LARGE SCALE GENOMIC DNA]</scope>
    <source>
        <strain evidence="2 3">AM31D</strain>
    </source>
</reference>
<gene>
    <name evidence="2" type="ORF">BkAM31D_09660</name>
</gene>
<dbReference type="AlphaFoldDB" id="A0A1X9M9G1"/>
<dbReference type="Pfam" id="PF13411">
    <property type="entry name" value="MerR_1"/>
    <property type="match status" value="1"/>
</dbReference>
<keyword evidence="3" id="KW-1185">Reference proteome</keyword>
<sequence>MSNVMFIGEFSTALGLPTNTLESWVKRLEEHKLHFVNKDPVTNKRVYDEEDLKVFMYIKDQRKKDVPFHVIYKQISKEVQLRYEVVEDLVDDEEEIKSQLELFKMQLCYQVQDTLEDVLTERLIDFNKTVKGFIQELLEKELVKQELNVDHMQQELRVKIQRARLEEFITIHRYIAELEEHALYKWNNKPESERLKKVGWFKKAEDVEARNEFVKAYVNQYLGACIKKGLTCQRINEKGRGARF</sequence>
<dbReference type="STRING" id="199441.BkAM31D_09660"/>